<name>A0ABQ9ELL9_TEGGR</name>
<dbReference type="Pfam" id="PF13768">
    <property type="entry name" value="VWA_3"/>
    <property type="match status" value="1"/>
</dbReference>
<reference evidence="3 4" key="1">
    <citation type="submission" date="2022-12" db="EMBL/GenBank/DDBJ databases">
        <title>Chromosome-level genome of Tegillarca granosa.</title>
        <authorList>
            <person name="Kim J."/>
        </authorList>
    </citation>
    <scope>NUCLEOTIDE SEQUENCE [LARGE SCALE GENOMIC DNA]</scope>
    <source>
        <strain evidence="3">Teg-2019</strain>
        <tissue evidence="3">Adductor muscle</tissue>
    </source>
</reference>
<dbReference type="Pfam" id="PF08487">
    <property type="entry name" value="VIT"/>
    <property type="match status" value="1"/>
</dbReference>
<dbReference type="PROSITE" id="PS50234">
    <property type="entry name" value="VWFA"/>
    <property type="match status" value="1"/>
</dbReference>
<dbReference type="SMART" id="SM00327">
    <property type="entry name" value="VWA"/>
    <property type="match status" value="1"/>
</dbReference>
<dbReference type="Proteomes" id="UP001217089">
    <property type="component" value="Unassembled WGS sequence"/>
</dbReference>
<dbReference type="InterPro" id="IPR036465">
    <property type="entry name" value="vWFA_dom_sf"/>
</dbReference>
<dbReference type="PANTHER" id="PTHR45737">
    <property type="entry name" value="VON WILLEBRAND FACTOR A DOMAIN-CONTAINING PROTEIN 5A"/>
    <property type="match status" value="1"/>
</dbReference>
<gene>
    <name evidence="3" type="ORF">KUTeg_016349</name>
</gene>
<comment type="caution">
    <text evidence="3">The sequence shown here is derived from an EMBL/GenBank/DDBJ whole genome shotgun (WGS) entry which is preliminary data.</text>
</comment>
<sequence>MVQDALKAMQMKYNNESNPVEAMFVFPMHDQSCVYKFEAEIEGRCIVAEIQDKTQAKETYADAIASGHTAMMMSEDDQSGDIFEVKLGNLPANTEAKLTLGYVRELTVESDGTVVFTLPTLLNPRYTPAGSPPTLDSQVPYVSSTSVPYAFTFTAKIEGNFIIEQVYSKTEKLKVEKSEDGKTAMVELDESYKFDHDLSLEVKYQSNNEPQIILEKKLPDGVIQFLKILVGLLKEDVLMLNYFPEFKDETKVKGEYVFIIDRSGSMQGHNIEQAKETLLLLIKSLPQDCMFNIIGFGNNYESLFEKSKLYNEDSLNKAKKHQKSIQANMGGTEILQPLQYVYSVDVQPTYSRQVFLLTDGEVSNTDVVIALVKRNAHTTRVFSFGIGSGASTSLVEGVARVSGGRATYVRESDRLQSKVISALKCSMEPSIIDIELEWNLPKGVTATNIPSKVPMESKTESSLKLKGKMESKHIEHTQTFDLSSAAIKDNLVPLHRLAAKSQIKDLEYDIDVHNFDYEANEEKKREIILVSTAASVMSKYTAFVGIDKERGEPVQGKIQTVYIPNISSYDNVTYMSCGLADFDSFSYSSSAKYKRSLGGFSLPKFPSFNFGFLKSKKNCYAAAGSSSVEDESSQMTSADKKSSEDNLIDLIDLQSFDGSWTLTKNIASVFDKTIKEIQKANPIKNELVWTTALAVTWLQLEQSSKRDEWELIERKALDWLSQQNLEGKSTDEMLGLASAFLSGSTH</sequence>
<dbReference type="SMART" id="SM00609">
    <property type="entry name" value="VIT"/>
    <property type="match status" value="1"/>
</dbReference>
<evidence type="ECO:0000259" key="1">
    <source>
        <dbReference type="PROSITE" id="PS50234"/>
    </source>
</evidence>
<keyword evidence="4" id="KW-1185">Reference proteome</keyword>
<proteinExistence type="predicted"/>
<evidence type="ECO:0000259" key="2">
    <source>
        <dbReference type="PROSITE" id="PS51468"/>
    </source>
</evidence>
<evidence type="ECO:0000313" key="4">
    <source>
        <dbReference type="Proteomes" id="UP001217089"/>
    </source>
</evidence>
<feature type="domain" description="VWFA" evidence="1">
    <location>
        <begin position="255"/>
        <end position="423"/>
    </location>
</feature>
<accession>A0ABQ9ELL9</accession>
<dbReference type="PANTHER" id="PTHR45737:SF6">
    <property type="entry name" value="VON WILLEBRAND FACTOR A DOMAIN-CONTAINING PROTEIN 5A"/>
    <property type="match status" value="1"/>
</dbReference>
<dbReference type="EMBL" id="JARBDR010000813">
    <property type="protein sequence ID" value="KAJ8305804.1"/>
    <property type="molecule type" value="Genomic_DNA"/>
</dbReference>
<dbReference type="InterPro" id="IPR002035">
    <property type="entry name" value="VWF_A"/>
</dbReference>
<dbReference type="SUPFAM" id="SSF53300">
    <property type="entry name" value="vWA-like"/>
    <property type="match status" value="1"/>
</dbReference>
<feature type="domain" description="VIT" evidence="2">
    <location>
        <begin position="1"/>
        <end position="104"/>
    </location>
</feature>
<protein>
    <recommendedName>
        <fullName evidence="5">von Willebrand factor A domain-containing protein 5A</fullName>
    </recommendedName>
</protein>
<dbReference type="InterPro" id="IPR013694">
    <property type="entry name" value="VIT"/>
</dbReference>
<evidence type="ECO:0000313" key="3">
    <source>
        <dbReference type="EMBL" id="KAJ8305804.1"/>
    </source>
</evidence>
<dbReference type="Gene3D" id="3.40.50.410">
    <property type="entry name" value="von Willebrand factor, type A domain"/>
    <property type="match status" value="1"/>
</dbReference>
<evidence type="ECO:0008006" key="5">
    <source>
        <dbReference type="Google" id="ProtNLM"/>
    </source>
</evidence>
<organism evidence="3 4">
    <name type="scientific">Tegillarca granosa</name>
    <name type="common">Malaysian cockle</name>
    <name type="synonym">Anadara granosa</name>
    <dbReference type="NCBI Taxonomy" id="220873"/>
    <lineage>
        <taxon>Eukaryota</taxon>
        <taxon>Metazoa</taxon>
        <taxon>Spiralia</taxon>
        <taxon>Lophotrochozoa</taxon>
        <taxon>Mollusca</taxon>
        <taxon>Bivalvia</taxon>
        <taxon>Autobranchia</taxon>
        <taxon>Pteriomorphia</taxon>
        <taxon>Arcoida</taxon>
        <taxon>Arcoidea</taxon>
        <taxon>Arcidae</taxon>
        <taxon>Tegillarca</taxon>
    </lineage>
</organism>
<dbReference type="PROSITE" id="PS51468">
    <property type="entry name" value="VIT"/>
    <property type="match status" value="1"/>
</dbReference>